<dbReference type="InterPro" id="IPR036390">
    <property type="entry name" value="WH_DNA-bd_sf"/>
</dbReference>
<protein>
    <submittedName>
        <fullName evidence="5">DNA-binding transcriptional dual regulator, leucine-binding</fullName>
    </submittedName>
</protein>
<dbReference type="InterPro" id="IPR036388">
    <property type="entry name" value="WH-like_DNA-bd_sf"/>
</dbReference>
<evidence type="ECO:0000259" key="4">
    <source>
        <dbReference type="PROSITE" id="PS50956"/>
    </source>
</evidence>
<dbReference type="Gene3D" id="3.30.70.920">
    <property type="match status" value="1"/>
</dbReference>
<dbReference type="SMART" id="SM00344">
    <property type="entry name" value="HTH_ASNC"/>
    <property type="match status" value="1"/>
</dbReference>
<dbReference type="EMBL" id="CCNB01000003">
    <property type="protein sequence ID" value="CDX20245.1"/>
    <property type="molecule type" value="Genomic_DNA"/>
</dbReference>
<evidence type="ECO:0000256" key="2">
    <source>
        <dbReference type="ARBA" id="ARBA00023125"/>
    </source>
</evidence>
<dbReference type="EMBL" id="CCND01000018">
    <property type="protein sequence ID" value="CDX59100.1"/>
    <property type="molecule type" value="Genomic_DNA"/>
</dbReference>
<evidence type="ECO:0000313" key="8">
    <source>
        <dbReference type="Proteomes" id="UP000046122"/>
    </source>
</evidence>
<gene>
    <name evidence="5" type="primary">lrp</name>
    <name evidence="6" type="ORF">MPL1032_250059</name>
    <name evidence="7" type="ORF">MPL3365_70404</name>
    <name evidence="5" type="ORF">MPLDJ20_110301</name>
</gene>
<dbReference type="AlphaFoldDB" id="A0A090E0E3"/>
<dbReference type="InterPro" id="IPR019887">
    <property type="entry name" value="Tscrpt_reg_AsnC/Lrp_C"/>
</dbReference>
<evidence type="ECO:0000313" key="10">
    <source>
        <dbReference type="Proteomes" id="UP000182888"/>
    </source>
</evidence>
<dbReference type="FunFam" id="1.10.10.10:FF:000186">
    <property type="entry name" value="AsnC family transcriptional regulator"/>
    <property type="match status" value="1"/>
</dbReference>
<dbReference type="CDD" id="cd00090">
    <property type="entry name" value="HTH_ARSR"/>
    <property type="match status" value="1"/>
</dbReference>
<evidence type="ECO:0000256" key="1">
    <source>
        <dbReference type="ARBA" id="ARBA00023015"/>
    </source>
</evidence>
<proteinExistence type="predicted"/>
<evidence type="ECO:0000313" key="7">
    <source>
        <dbReference type="EMBL" id="CDX62328.1"/>
    </source>
</evidence>
<dbReference type="Proteomes" id="UP000182888">
    <property type="component" value="Unassembled WGS sequence"/>
</dbReference>
<keyword evidence="1" id="KW-0805">Transcription regulation</keyword>
<reference evidence="10" key="3">
    <citation type="submission" date="2014-08" db="EMBL/GenBank/DDBJ databases">
        <authorList>
            <person name="Edwards T."/>
        </authorList>
    </citation>
    <scope>NUCLEOTIDE SEQUENCE [LARGE SCALE GENOMIC DNA]</scope>
</reference>
<dbReference type="PANTHER" id="PTHR30154">
    <property type="entry name" value="LEUCINE-RESPONSIVE REGULATORY PROTEIN"/>
    <property type="match status" value="1"/>
</dbReference>
<evidence type="ECO:0000313" key="5">
    <source>
        <dbReference type="EMBL" id="CDX20245.1"/>
    </source>
</evidence>
<dbReference type="GO" id="GO:0043200">
    <property type="term" value="P:response to amino acid"/>
    <property type="evidence" value="ECO:0007669"/>
    <property type="project" value="TreeGrafter"/>
</dbReference>
<dbReference type="InterPro" id="IPR019885">
    <property type="entry name" value="Tscrpt_reg_HTH_AsnC-type_CS"/>
</dbReference>
<evidence type="ECO:0000313" key="6">
    <source>
        <dbReference type="EMBL" id="CDX59100.1"/>
    </source>
</evidence>
<dbReference type="GO" id="GO:0043565">
    <property type="term" value="F:sequence-specific DNA binding"/>
    <property type="evidence" value="ECO:0007669"/>
    <property type="project" value="InterPro"/>
</dbReference>
<evidence type="ECO:0000256" key="3">
    <source>
        <dbReference type="ARBA" id="ARBA00023163"/>
    </source>
</evidence>
<dbReference type="Proteomes" id="UP000046122">
    <property type="component" value="Unassembled WGS sequence"/>
</dbReference>
<dbReference type="Proteomes" id="UP000046373">
    <property type="component" value="Unassembled WGS sequence"/>
</dbReference>
<accession>A0A090E0E3</accession>
<dbReference type="PRINTS" id="PR00033">
    <property type="entry name" value="HTHASNC"/>
</dbReference>
<dbReference type="PANTHER" id="PTHR30154:SF34">
    <property type="entry name" value="TRANSCRIPTIONAL REGULATOR AZLB"/>
    <property type="match status" value="1"/>
</dbReference>
<name>A0A090E0E3_MESPL</name>
<dbReference type="Pfam" id="PF01037">
    <property type="entry name" value="AsnC_trans_reg"/>
    <property type="match status" value="1"/>
</dbReference>
<dbReference type="EMBL" id="CCNE01000065">
    <property type="protein sequence ID" value="CDX62328.1"/>
    <property type="molecule type" value="Genomic_DNA"/>
</dbReference>
<dbReference type="SUPFAM" id="SSF54909">
    <property type="entry name" value="Dimeric alpha+beta barrel"/>
    <property type="match status" value="1"/>
</dbReference>
<reference evidence="8 9" key="2">
    <citation type="submission" date="2014-08" db="EMBL/GenBank/DDBJ databases">
        <authorList>
            <person name="Moulin Lionel"/>
        </authorList>
    </citation>
    <scope>NUCLEOTIDE SEQUENCE [LARGE SCALE GENOMIC DNA]</scope>
</reference>
<dbReference type="InterPro" id="IPR011991">
    <property type="entry name" value="ArsR-like_HTH"/>
</dbReference>
<dbReference type="GO" id="GO:0005829">
    <property type="term" value="C:cytosol"/>
    <property type="evidence" value="ECO:0007669"/>
    <property type="project" value="TreeGrafter"/>
</dbReference>
<dbReference type="InterPro" id="IPR000485">
    <property type="entry name" value="AsnC-type_HTH_dom"/>
</dbReference>
<dbReference type="Pfam" id="PF13412">
    <property type="entry name" value="HTH_24"/>
    <property type="match status" value="1"/>
</dbReference>
<sequence>MKLDEIDRRILRALQRDGRMANNDLAKEVGLSPSPCLRRVKLLEEAGVIDRYVAVLNPAKIGRGQTFFTRIWLKQQDEDTIEHFAAEVAKFPEVMECYLMLGDCDAMVRIVAAGIDDYRRFQSEHLSRIKGVQNVKTDVPSQTIKQTSEMPL</sequence>
<feature type="domain" description="HTH asnC-type" evidence="4">
    <location>
        <begin position="3"/>
        <end position="64"/>
    </location>
</feature>
<keyword evidence="2 5" id="KW-0238">DNA-binding</keyword>
<dbReference type="InterPro" id="IPR019888">
    <property type="entry name" value="Tscrpt_reg_AsnC-like"/>
</dbReference>
<dbReference type="GO" id="GO:0006355">
    <property type="term" value="P:regulation of DNA-templated transcription"/>
    <property type="evidence" value="ECO:0007669"/>
    <property type="project" value="UniProtKB-ARBA"/>
</dbReference>
<evidence type="ECO:0000313" key="9">
    <source>
        <dbReference type="Proteomes" id="UP000046373"/>
    </source>
</evidence>
<organism evidence="5 9">
    <name type="scientific">Mesorhizobium plurifarium</name>
    <dbReference type="NCBI Taxonomy" id="69974"/>
    <lineage>
        <taxon>Bacteria</taxon>
        <taxon>Pseudomonadati</taxon>
        <taxon>Pseudomonadota</taxon>
        <taxon>Alphaproteobacteria</taxon>
        <taxon>Hyphomicrobiales</taxon>
        <taxon>Phyllobacteriaceae</taxon>
        <taxon>Mesorhizobium</taxon>
    </lineage>
</organism>
<keyword evidence="3" id="KW-0804">Transcription</keyword>
<dbReference type="Gene3D" id="1.10.10.10">
    <property type="entry name" value="Winged helix-like DNA-binding domain superfamily/Winged helix DNA-binding domain"/>
    <property type="match status" value="1"/>
</dbReference>
<reference evidence="6" key="1">
    <citation type="submission" date="2014-08" db="EMBL/GenBank/DDBJ databases">
        <title>DNA barcoding of Bradysia (Diptera: Sciaridae) for detection of the immature stages on agricultural crops.</title>
        <authorList>
            <person name="Shin S."/>
            <person name="Jung S."/>
            <person name="Heller K."/>
            <person name="Menzel F."/>
            <person name="Hong T.-K."/>
            <person name="Lee H."/>
            <person name="Lee S."/>
        </authorList>
    </citation>
    <scope>NUCLEOTIDE SEQUENCE</scope>
</reference>
<dbReference type="InterPro" id="IPR011008">
    <property type="entry name" value="Dimeric_a/b-barrel"/>
</dbReference>
<dbReference type="PROSITE" id="PS00519">
    <property type="entry name" value="HTH_ASNC_1"/>
    <property type="match status" value="1"/>
</dbReference>
<dbReference type="PROSITE" id="PS50956">
    <property type="entry name" value="HTH_ASNC_2"/>
    <property type="match status" value="1"/>
</dbReference>
<dbReference type="SUPFAM" id="SSF46785">
    <property type="entry name" value="Winged helix' DNA-binding domain"/>
    <property type="match status" value="1"/>
</dbReference>